<evidence type="ECO:0000313" key="3">
    <source>
        <dbReference type="EMBL" id="KAJ5174263.1"/>
    </source>
</evidence>
<feature type="region of interest" description="Disordered" evidence="1">
    <location>
        <begin position="1"/>
        <end position="21"/>
    </location>
</feature>
<proteinExistence type="predicted"/>
<gene>
    <name evidence="3" type="ORF">N7482_000140</name>
</gene>
<protein>
    <recommendedName>
        <fullName evidence="2">Metallo-beta-lactamase domain-containing protein</fullName>
    </recommendedName>
</protein>
<evidence type="ECO:0000313" key="4">
    <source>
        <dbReference type="Proteomes" id="UP001149163"/>
    </source>
</evidence>
<dbReference type="InterPro" id="IPR036866">
    <property type="entry name" value="RibonucZ/Hydroxyglut_hydro"/>
</dbReference>
<dbReference type="PANTHER" id="PTHR43546">
    <property type="entry name" value="UPF0173 METAL-DEPENDENT HYDROLASE MJ1163-RELATED"/>
    <property type="match status" value="1"/>
</dbReference>
<reference evidence="3" key="2">
    <citation type="journal article" date="2023" name="IMA Fungus">
        <title>Comparative genomic study of the Penicillium genus elucidates a diverse pangenome and 15 lateral gene transfer events.</title>
        <authorList>
            <person name="Petersen C."/>
            <person name="Sorensen T."/>
            <person name="Nielsen M.R."/>
            <person name="Sondergaard T.E."/>
            <person name="Sorensen J.L."/>
            <person name="Fitzpatrick D.A."/>
            <person name="Frisvad J.C."/>
            <person name="Nielsen K.L."/>
        </authorList>
    </citation>
    <scope>NUCLEOTIDE SEQUENCE</scope>
    <source>
        <strain evidence="3">IBT 26290</strain>
    </source>
</reference>
<dbReference type="Gene3D" id="3.60.15.10">
    <property type="entry name" value="Ribonuclease Z/Hydroxyacylglutathione hydrolase-like"/>
    <property type="match status" value="1"/>
</dbReference>
<name>A0A9W9IAV4_9EURO</name>
<sequence>MQHIFINPDADRPPTRDLPRAVVMPDRLPPAKETKHHPSDGGNENASLFFVGTATTIMFVPNFLPAGDEAAFGAGVSSERRTHPAVELHDLPRIDLVLLSHYHKDHFDQKVEASLRRDLSIITTPHARVQLTNKDDSFTNVFALAPFETGMVEVAGTGGPKRPLVRVTGMPGKHVPCNAVVERLNKLAHAIPPTNGWMLELGTGADTSDPTDFTCGYRIYIAGDTLVSEELYAIPERFADQPIDLMLAHLGGTLIPSPALAPLAFMVSMDATQGVQMMRLIGADVTIPIHYDDYAVFASPVEDFAREVERAGLGGKMVLLERMESYAFRVREEVGRAREEETYFGGGGHYF</sequence>
<reference evidence="3" key="1">
    <citation type="submission" date="2022-11" db="EMBL/GenBank/DDBJ databases">
        <authorList>
            <person name="Petersen C."/>
        </authorList>
    </citation>
    <scope>NUCLEOTIDE SEQUENCE</scope>
    <source>
        <strain evidence="3">IBT 26290</strain>
    </source>
</reference>
<keyword evidence="4" id="KW-1185">Reference proteome</keyword>
<dbReference type="GeneID" id="81421441"/>
<accession>A0A9W9IAV4</accession>
<dbReference type="PANTHER" id="PTHR43546:SF7">
    <property type="entry name" value="METALLO-BETA-LACTAMASE DOMAIN-CONTAINING PROTEIN"/>
    <property type="match status" value="1"/>
</dbReference>
<dbReference type="OrthoDB" id="332863at2759"/>
<feature type="compositionally biased region" description="Basic and acidic residues" evidence="1">
    <location>
        <begin position="9"/>
        <end position="19"/>
    </location>
</feature>
<evidence type="ECO:0000259" key="2">
    <source>
        <dbReference type="Pfam" id="PF12706"/>
    </source>
</evidence>
<comment type="caution">
    <text evidence="3">The sequence shown here is derived from an EMBL/GenBank/DDBJ whole genome shotgun (WGS) entry which is preliminary data.</text>
</comment>
<dbReference type="SUPFAM" id="SSF56281">
    <property type="entry name" value="Metallo-hydrolase/oxidoreductase"/>
    <property type="match status" value="1"/>
</dbReference>
<organism evidence="3 4">
    <name type="scientific">Penicillium canariense</name>
    <dbReference type="NCBI Taxonomy" id="189055"/>
    <lineage>
        <taxon>Eukaryota</taxon>
        <taxon>Fungi</taxon>
        <taxon>Dikarya</taxon>
        <taxon>Ascomycota</taxon>
        <taxon>Pezizomycotina</taxon>
        <taxon>Eurotiomycetes</taxon>
        <taxon>Eurotiomycetidae</taxon>
        <taxon>Eurotiales</taxon>
        <taxon>Aspergillaceae</taxon>
        <taxon>Penicillium</taxon>
    </lineage>
</organism>
<dbReference type="InterPro" id="IPR050114">
    <property type="entry name" value="UPF0173_UPF0282_UlaG_hydrolase"/>
</dbReference>
<evidence type="ECO:0000256" key="1">
    <source>
        <dbReference type="SAM" id="MobiDB-lite"/>
    </source>
</evidence>
<dbReference type="Pfam" id="PF12706">
    <property type="entry name" value="Lactamase_B_2"/>
    <property type="match status" value="1"/>
</dbReference>
<dbReference type="InterPro" id="IPR001279">
    <property type="entry name" value="Metallo-B-lactamas"/>
</dbReference>
<dbReference type="Proteomes" id="UP001149163">
    <property type="component" value="Unassembled WGS sequence"/>
</dbReference>
<feature type="domain" description="Metallo-beta-lactamase" evidence="2">
    <location>
        <begin position="79"/>
        <end position="291"/>
    </location>
</feature>
<dbReference type="AlphaFoldDB" id="A0A9W9IAV4"/>
<dbReference type="EMBL" id="JAPQKN010000001">
    <property type="protein sequence ID" value="KAJ5174263.1"/>
    <property type="molecule type" value="Genomic_DNA"/>
</dbReference>
<dbReference type="RefSeq" id="XP_056545871.1">
    <property type="nucleotide sequence ID" value="XM_056682265.1"/>
</dbReference>